<dbReference type="Pfam" id="PF00155">
    <property type="entry name" value="Aminotran_1_2"/>
    <property type="match status" value="1"/>
</dbReference>
<evidence type="ECO:0000313" key="4">
    <source>
        <dbReference type="EMBL" id="KAL0298231.1"/>
    </source>
</evidence>
<dbReference type="InterPro" id="IPR015424">
    <property type="entry name" value="PyrdxlP-dep_Trfase"/>
</dbReference>
<comment type="caution">
    <text evidence="4">The sequence shown here is derived from an EMBL/GenBank/DDBJ whole genome shotgun (WGS) entry which is preliminary data.</text>
</comment>
<reference evidence="4" key="2">
    <citation type="journal article" date="2024" name="Plant">
        <title>Genomic evolution and insights into agronomic trait innovations of Sesamum species.</title>
        <authorList>
            <person name="Miao H."/>
            <person name="Wang L."/>
            <person name="Qu L."/>
            <person name="Liu H."/>
            <person name="Sun Y."/>
            <person name="Le M."/>
            <person name="Wang Q."/>
            <person name="Wei S."/>
            <person name="Zheng Y."/>
            <person name="Lin W."/>
            <person name="Duan Y."/>
            <person name="Cao H."/>
            <person name="Xiong S."/>
            <person name="Wang X."/>
            <person name="Wei L."/>
            <person name="Li C."/>
            <person name="Ma Q."/>
            <person name="Ju M."/>
            <person name="Zhao R."/>
            <person name="Li G."/>
            <person name="Mu C."/>
            <person name="Tian Q."/>
            <person name="Mei H."/>
            <person name="Zhang T."/>
            <person name="Gao T."/>
            <person name="Zhang H."/>
        </authorList>
    </citation>
    <scope>NUCLEOTIDE SEQUENCE</scope>
    <source>
        <strain evidence="4">G01</strain>
    </source>
</reference>
<organism evidence="4">
    <name type="scientific">Sesamum angustifolium</name>
    <dbReference type="NCBI Taxonomy" id="2727405"/>
    <lineage>
        <taxon>Eukaryota</taxon>
        <taxon>Viridiplantae</taxon>
        <taxon>Streptophyta</taxon>
        <taxon>Embryophyta</taxon>
        <taxon>Tracheophyta</taxon>
        <taxon>Spermatophyta</taxon>
        <taxon>Magnoliopsida</taxon>
        <taxon>eudicotyledons</taxon>
        <taxon>Gunneridae</taxon>
        <taxon>Pentapetalae</taxon>
        <taxon>asterids</taxon>
        <taxon>lamiids</taxon>
        <taxon>Lamiales</taxon>
        <taxon>Pedaliaceae</taxon>
        <taxon>Sesamum</taxon>
    </lineage>
</organism>
<dbReference type="Gene3D" id="3.40.640.10">
    <property type="entry name" value="Type I PLP-dependent aspartate aminotransferase-like (Major domain)"/>
    <property type="match status" value="1"/>
</dbReference>
<comment type="similarity">
    <text evidence="1">Belongs to the class-I pyridoxal-phosphate-dependent aminotransferase family.</text>
</comment>
<keyword evidence="4" id="KW-0032">Aminotransferase</keyword>
<dbReference type="GO" id="GO:0008793">
    <property type="term" value="F:aromatic-amino-acid transaminase activity"/>
    <property type="evidence" value="ECO:0007669"/>
    <property type="project" value="TreeGrafter"/>
</dbReference>
<dbReference type="PANTHER" id="PTHR43795">
    <property type="entry name" value="BIFUNCTIONAL ASPARTATE AMINOTRANSFERASE AND GLUTAMATE/ASPARTATE-PREPHENATE AMINOTRANSFERASE-RELATED"/>
    <property type="match status" value="1"/>
</dbReference>
<dbReference type="CDD" id="cd00609">
    <property type="entry name" value="AAT_like"/>
    <property type="match status" value="1"/>
</dbReference>
<gene>
    <name evidence="4" type="ORF">Sangu_3153000</name>
</gene>
<dbReference type="EMBL" id="JACGWK010000458">
    <property type="protein sequence ID" value="KAL0298231.1"/>
    <property type="molecule type" value="Genomic_DNA"/>
</dbReference>
<keyword evidence="2" id="KW-0663">Pyridoxal phosphate</keyword>
<feature type="domain" description="Aminotransferase class I/classII large" evidence="3">
    <location>
        <begin position="11"/>
        <end position="233"/>
    </location>
</feature>
<dbReference type="SUPFAM" id="SSF53383">
    <property type="entry name" value="PLP-dependent transferases"/>
    <property type="match status" value="1"/>
</dbReference>
<protein>
    <submittedName>
        <fullName evidence="4">Aminotransferase ACS10</fullName>
    </submittedName>
</protein>
<dbReference type="PANTHER" id="PTHR43795:SF85">
    <property type="entry name" value="AMINOTRANSFERASE ACS10-RELATED"/>
    <property type="match status" value="1"/>
</dbReference>
<dbReference type="InterPro" id="IPR004838">
    <property type="entry name" value="NHTrfase_class1_PyrdxlP-BS"/>
</dbReference>
<evidence type="ECO:0000256" key="2">
    <source>
        <dbReference type="ARBA" id="ARBA00022898"/>
    </source>
</evidence>
<dbReference type="InterPro" id="IPR050478">
    <property type="entry name" value="Ethylene_sulfur-biosynth"/>
</dbReference>
<sequence length="236" mass="26144">MSKIMERPLVFNPAQIVFTAGTTPAIEILALSLADPENAFLVPSPYCPDLDGDLKWRTGVEIIPVPCRSADGFSLSITSLDRAFNQAKKRGLKVRGIILSNPSNPVGILYSREILYSILDFATEKNIHIISNELLVGSTHGTEEFVSMAEIIDTDNIDRNRVHIVYGLSKDLSLAGFRIGLIYTLNDNVLSAAKKLARFSSVSVPTQHLLISMLADMKFVQQTIKFSRDRVSREVH</sequence>
<accession>A0AAW2JUK2</accession>
<reference evidence="4" key="1">
    <citation type="submission" date="2020-06" db="EMBL/GenBank/DDBJ databases">
        <authorList>
            <person name="Li T."/>
            <person name="Hu X."/>
            <person name="Zhang T."/>
            <person name="Song X."/>
            <person name="Zhang H."/>
            <person name="Dai N."/>
            <person name="Sheng W."/>
            <person name="Hou X."/>
            <person name="Wei L."/>
        </authorList>
    </citation>
    <scope>NUCLEOTIDE SEQUENCE</scope>
    <source>
        <strain evidence="4">G01</strain>
        <tissue evidence="4">Leaf</tissue>
    </source>
</reference>
<dbReference type="GO" id="GO:0016847">
    <property type="term" value="F:1-aminocyclopropane-1-carboxylate synthase activity"/>
    <property type="evidence" value="ECO:0007669"/>
    <property type="project" value="UniProtKB-ARBA"/>
</dbReference>
<proteinExistence type="inferred from homology"/>
<dbReference type="InterPro" id="IPR004839">
    <property type="entry name" value="Aminotransferase_I/II_large"/>
</dbReference>
<dbReference type="InterPro" id="IPR015421">
    <property type="entry name" value="PyrdxlP-dep_Trfase_major"/>
</dbReference>
<dbReference type="GO" id="GO:0030170">
    <property type="term" value="F:pyridoxal phosphate binding"/>
    <property type="evidence" value="ECO:0007669"/>
    <property type="project" value="InterPro"/>
</dbReference>
<evidence type="ECO:0000259" key="3">
    <source>
        <dbReference type="Pfam" id="PF00155"/>
    </source>
</evidence>
<dbReference type="PRINTS" id="PR00753">
    <property type="entry name" value="ACCSYNTHASE"/>
</dbReference>
<name>A0AAW2JUK2_9LAMI</name>
<dbReference type="AlphaFoldDB" id="A0AAW2JUK2"/>
<evidence type="ECO:0000256" key="1">
    <source>
        <dbReference type="ARBA" id="ARBA00007441"/>
    </source>
</evidence>
<dbReference type="GO" id="GO:0004069">
    <property type="term" value="F:L-aspartate:2-oxoglutarate aminotransferase activity"/>
    <property type="evidence" value="ECO:0007669"/>
    <property type="project" value="TreeGrafter"/>
</dbReference>
<keyword evidence="4" id="KW-0808">Transferase</keyword>
<dbReference type="PROSITE" id="PS00105">
    <property type="entry name" value="AA_TRANSFER_CLASS_1"/>
    <property type="match status" value="1"/>
</dbReference>